<gene>
    <name evidence="1" type="ORF">B4098_2304</name>
</gene>
<dbReference type="PATRIC" id="fig|1398.26.peg.3009"/>
<evidence type="ECO:0000313" key="1">
    <source>
        <dbReference type="EMBL" id="KYC66967.1"/>
    </source>
</evidence>
<sequence length="40" mass="4752">MRATFGKPHYHKYSPFFYFCGSGFPAPFFVCCKEKKQRLV</sequence>
<protein>
    <submittedName>
        <fullName evidence="1">Uncharacterized protein</fullName>
    </submittedName>
</protein>
<organism evidence="1 2">
    <name type="scientific">Heyndrickxia coagulans</name>
    <name type="common">Weizmannia coagulans</name>
    <dbReference type="NCBI Taxonomy" id="1398"/>
    <lineage>
        <taxon>Bacteria</taxon>
        <taxon>Bacillati</taxon>
        <taxon>Bacillota</taxon>
        <taxon>Bacilli</taxon>
        <taxon>Bacillales</taxon>
        <taxon>Bacillaceae</taxon>
        <taxon>Heyndrickxia</taxon>
    </lineage>
</organism>
<comment type="caution">
    <text evidence="1">The sequence shown here is derived from an EMBL/GenBank/DDBJ whole genome shotgun (WGS) entry which is preliminary data.</text>
</comment>
<accession>A0A150KBH7</accession>
<dbReference type="AlphaFoldDB" id="A0A150KBH7"/>
<dbReference type="Proteomes" id="UP000075288">
    <property type="component" value="Unassembled WGS sequence"/>
</dbReference>
<reference evidence="1 2" key="1">
    <citation type="submission" date="2016-01" db="EMBL/GenBank/DDBJ databases">
        <title>Genome Sequences of Twelve Sporeforming Bacillus Species Isolated from Foods.</title>
        <authorList>
            <person name="Berendsen E.M."/>
            <person name="Wells-Bennik M.H."/>
            <person name="Krawcyk A.O."/>
            <person name="De Jong A."/>
            <person name="Holsappel S."/>
            <person name="Eijlander R.T."/>
            <person name="Kuipers O.P."/>
        </authorList>
    </citation>
    <scope>NUCLEOTIDE SEQUENCE [LARGE SCALE GENOMIC DNA]</scope>
    <source>
        <strain evidence="1 2">B4098</strain>
    </source>
</reference>
<evidence type="ECO:0000313" key="2">
    <source>
        <dbReference type="Proteomes" id="UP000075288"/>
    </source>
</evidence>
<proteinExistence type="predicted"/>
<dbReference type="EMBL" id="LQYG01000003">
    <property type="protein sequence ID" value="KYC66967.1"/>
    <property type="molecule type" value="Genomic_DNA"/>
</dbReference>
<name>A0A150KBH7_HEYCO</name>